<sequence>MKTLATVLSVAAALLLCALLLVTTGFSPAGALRSIYDGSLANGTALTSTLLYTAPLLLVAVGTCVSTRAGVFSIGQEGQVLIGCFTGAWFALRLAVAGPLMLVVVLLAAAAGGALWAWLSALMYRWRGVNVVVSTLLMVFVAQQLIAFSVGQAWFLQQSKGDKAVVAPQSNQIPEAARLPSFGEYPHISVNLGLIVAVALTALVAVVLARTAWGFRLRLTGLSPAAAQHTGVRTARVTALALVISGAFSGLAGALMLASPIGTYRLQPGMSSNIGWDGLLVALVARNNPWLCAPVALLFGVLRAGGSFLSATGVPFYLVDVVKSLLVLALVVPPVLTGLLRRRPAAVAPQPPVPVEV</sequence>
<keyword evidence="2" id="KW-1003">Cell membrane</keyword>
<keyword evidence="8" id="KW-1185">Reference proteome</keyword>
<dbReference type="CDD" id="cd06580">
    <property type="entry name" value="TM_PBP1_transp_TpRbsC_like"/>
    <property type="match status" value="1"/>
</dbReference>
<evidence type="ECO:0000256" key="6">
    <source>
        <dbReference type="SAM" id="Phobius"/>
    </source>
</evidence>
<keyword evidence="4 6" id="KW-1133">Transmembrane helix</keyword>
<dbReference type="Proteomes" id="UP001197247">
    <property type="component" value="Unassembled WGS sequence"/>
</dbReference>
<dbReference type="RefSeq" id="WP_214158963.1">
    <property type="nucleotide sequence ID" value="NZ_JAHBAY010000012.1"/>
</dbReference>
<feature type="transmembrane region" description="Helical" evidence="6">
    <location>
        <begin position="237"/>
        <end position="258"/>
    </location>
</feature>
<evidence type="ECO:0000256" key="2">
    <source>
        <dbReference type="ARBA" id="ARBA00022475"/>
    </source>
</evidence>
<feature type="transmembrane region" description="Helical" evidence="6">
    <location>
        <begin position="78"/>
        <end position="96"/>
    </location>
</feature>
<evidence type="ECO:0000256" key="5">
    <source>
        <dbReference type="ARBA" id="ARBA00023136"/>
    </source>
</evidence>
<keyword evidence="5 6" id="KW-0472">Membrane</keyword>
<protein>
    <submittedName>
        <fullName evidence="7">ABC transporter permease</fullName>
    </submittedName>
</protein>
<keyword evidence="3 6" id="KW-0812">Transmembrane</keyword>
<evidence type="ECO:0000256" key="1">
    <source>
        <dbReference type="ARBA" id="ARBA00004651"/>
    </source>
</evidence>
<proteinExistence type="predicted"/>
<feature type="transmembrane region" description="Helical" evidence="6">
    <location>
        <begin position="131"/>
        <end position="155"/>
    </location>
</feature>
<dbReference type="Pfam" id="PF02653">
    <property type="entry name" value="BPD_transp_2"/>
    <property type="match status" value="1"/>
</dbReference>
<feature type="transmembrane region" description="Helical" evidence="6">
    <location>
        <begin position="49"/>
        <end position="71"/>
    </location>
</feature>
<dbReference type="PANTHER" id="PTHR47089:SF1">
    <property type="entry name" value="GUANOSINE ABC TRANSPORTER PERMEASE PROTEIN NUPP"/>
    <property type="match status" value="1"/>
</dbReference>
<feature type="transmembrane region" description="Helical" evidence="6">
    <location>
        <begin position="188"/>
        <end position="209"/>
    </location>
</feature>
<feature type="transmembrane region" description="Helical" evidence="6">
    <location>
        <begin position="102"/>
        <end position="124"/>
    </location>
</feature>
<dbReference type="PANTHER" id="PTHR47089">
    <property type="entry name" value="ABC TRANSPORTER, PERMEASE PROTEIN"/>
    <property type="match status" value="1"/>
</dbReference>
<dbReference type="EMBL" id="JAHBAY010000012">
    <property type="protein sequence ID" value="MBT0772448.1"/>
    <property type="molecule type" value="Genomic_DNA"/>
</dbReference>
<gene>
    <name evidence="7" type="ORF">KIH74_26115</name>
</gene>
<evidence type="ECO:0000256" key="4">
    <source>
        <dbReference type="ARBA" id="ARBA00022989"/>
    </source>
</evidence>
<reference evidence="7 8" key="1">
    <citation type="submission" date="2021-05" db="EMBL/GenBank/DDBJ databases">
        <title>Kineosporia and Streptomyces sp. nov. two new marine actinobacteria isolated from Coral.</title>
        <authorList>
            <person name="Buangrab K."/>
            <person name="Sutthacheep M."/>
            <person name="Yeemin T."/>
            <person name="Harunari E."/>
            <person name="Igarashi Y."/>
            <person name="Kanchanasin P."/>
            <person name="Tanasupawat S."/>
            <person name="Phongsopitanun W."/>
        </authorList>
    </citation>
    <scope>NUCLEOTIDE SEQUENCE [LARGE SCALE GENOMIC DNA]</scope>
    <source>
        <strain evidence="7 8">J2-2</strain>
    </source>
</reference>
<comment type="subcellular location">
    <subcellularLocation>
        <location evidence="1">Cell membrane</location>
        <topology evidence="1">Multi-pass membrane protein</topology>
    </subcellularLocation>
</comment>
<name>A0ABS5TNP5_9ACTN</name>
<feature type="transmembrane region" description="Helical" evidence="6">
    <location>
        <begin position="314"/>
        <end position="336"/>
    </location>
</feature>
<evidence type="ECO:0000256" key="3">
    <source>
        <dbReference type="ARBA" id="ARBA00022692"/>
    </source>
</evidence>
<dbReference type="InterPro" id="IPR001851">
    <property type="entry name" value="ABC_transp_permease"/>
</dbReference>
<organism evidence="7 8">
    <name type="scientific">Kineosporia corallincola</name>
    <dbReference type="NCBI Taxonomy" id="2835133"/>
    <lineage>
        <taxon>Bacteria</taxon>
        <taxon>Bacillati</taxon>
        <taxon>Actinomycetota</taxon>
        <taxon>Actinomycetes</taxon>
        <taxon>Kineosporiales</taxon>
        <taxon>Kineosporiaceae</taxon>
        <taxon>Kineosporia</taxon>
    </lineage>
</organism>
<comment type="caution">
    <text evidence="7">The sequence shown here is derived from an EMBL/GenBank/DDBJ whole genome shotgun (WGS) entry which is preliminary data.</text>
</comment>
<accession>A0ABS5TNP5</accession>
<evidence type="ECO:0000313" key="7">
    <source>
        <dbReference type="EMBL" id="MBT0772448.1"/>
    </source>
</evidence>
<evidence type="ECO:0000313" key="8">
    <source>
        <dbReference type="Proteomes" id="UP001197247"/>
    </source>
</evidence>